<name>A0A5D2A0T8_GOSDA</name>
<organism evidence="1 2">
    <name type="scientific">Gossypium darwinii</name>
    <name type="common">Darwin's cotton</name>
    <name type="synonym">Gossypium barbadense var. darwinii</name>
    <dbReference type="NCBI Taxonomy" id="34276"/>
    <lineage>
        <taxon>Eukaryota</taxon>
        <taxon>Viridiplantae</taxon>
        <taxon>Streptophyta</taxon>
        <taxon>Embryophyta</taxon>
        <taxon>Tracheophyta</taxon>
        <taxon>Spermatophyta</taxon>
        <taxon>Magnoliopsida</taxon>
        <taxon>eudicotyledons</taxon>
        <taxon>Gunneridae</taxon>
        <taxon>Pentapetalae</taxon>
        <taxon>rosids</taxon>
        <taxon>malvids</taxon>
        <taxon>Malvales</taxon>
        <taxon>Malvaceae</taxon>
        <taxon>Malvoideae</taxon>
        <taxon>Gossypium</taxon>
    </lineage>
</organism>
<protein>
    <recommendedName>
        <fullName evidence="3">SH2 domain-containing protein</fullName>
    </recommendedName>
</protein>
<evidence type="ECO:0008006" key="3">
    <source>
        <dbReference type="Google" id="ProtNLM"/>
    </source>
</evidence>
<reference evidence="1 2" key="1">
    <citation type="submission" date="2019-06" db="EMBL/GenBank/DDBJ databases">
        <title>WGS assembly of Gossypium darwinii.</title>
        <authorList>
            <person name="Chen Z.J."/>
            <person name="Sreedasyam A."/>
            <person name="Ando A."/>
            <person name="Song Q."/>
            <person name="De L."/>
            <person name="Hulse-Kemp A."/>
            <person name="Ding M."/>
            <person name="Ye W."/>
            <person name="Kirkbride R."/>
            <person name="Jenkins J."/>
            <person name="Plott C."/>
            <person name="Lovell J."/>
            <person name="Lin Y.-M."/>
            <person name="Vaughn R."/>
            <person name="Liu B."/>
            <person name="Li W."/>
            <person name="Simpson S."/>
            <person name="Scheffler B."/>
            <person name="Saski C."/>
            <person name="Grover C."/>
            <person name="Hu G."/>
            <person name="Conover J."/>
            <person name="Carlson J."/>
            <person name="Shu S."/>
            <person name="Boston L."/>
            <person name="Williams M."/>
            <person name="Peterson D."/>
            <person name="Mcgee K."/>
            <person name="Jones D."/>
            <person name="Wendel J."/>
            <person name="Stelly D."/>
            <person name="Grimwood J."/>
            <person name="Schmutz J."/>
        </authorList>
    </citation>
    <scope>NUCLEOTIDE SEQUENCE [LARGE SCALE GENOMIC DNA]</scope>
    <source>
        <strain evidence="1">1808015.09</strain>
    </source>
</reference>
<gene>
    <name evidence="1" type="ORF">ES288_D13G201500v1</name>
</gene>
<evidence type="ECO:0000313" key="1">
    <source>
        <dbReference type="EMBL" id="TYG38183.1"/>
    </source>
</evidence>
<keyword evidence="2" id="KW-1185">Reference proteome</keyword>
<dbReference type="EMBL" id="CM017713">
    <property type="protein sequence ID" value="TYG38183.1"/>
    <property type="molecule type" value="Genomic_DNA"/>
</dbReference>
<evidence type="ECO:0000313" key="2">
    <source>
        <dbReference type="Proteomes" id="UP000323506"/>
    </source>
</evidence>
<dbReference type="Proteomes" id="UP000323506">
    <property type="component" value="Chromosome D13"/>
</dbReference>
<proteinExistence type="predicted"/>
<sequence>MTMDEFCTICGQTRESNLRAVRDCWAAVVLWKSLVPSQSQNWFFTLSLDEWLQENLTNSRGTFLLRKRNGESFLPCVVGICEKIGVHLFSIQTMWELWL</sequence>
<accession>A0A5D2A0T8</accession>
<dbReference type="AlphaFoldDB" id="A0A5D2A0T8"/>